<name>A0A645AKI4_9ZZZZ</name>
<dbReference type="AlphaFoldDB" id="A0A645AKI4"/>
<accession>A0A645AKI4</accession>
<sequence length="51" mass="5732">MNNIAVGRQKFDPGEISFFFNDRIDKMDEVVKPPVGCVLIITGILEEHAKV</sequence>
<organism evidence="1">
    <name type="scientific">bioreactor metagenome</name>
    <dbReference type="NCBI Taxonomy" id="1076179"/>
    <lineage>
        <taxon>unclassified sequences</taxon>
        <taxon>metagenomes</taxon>
        <taxon>ecological metagenomes</taxon>
    </lineage>
</organism>
<reference evidence="1" key="1">
    <citation type="submission" date="2019-08" db="EMBL/GenBank/DDBJ databases">
        <authorList>
            <person name="Kucharzyk K."/>
            <person name="Murdoch R.W."/>
            <person name="Higgins S."/>
            <person name="Loffler F."/>
        </authorList>
    </citation>
    <scope>NUCLEOTIDE SEQUENCE</scope>
</reference>
<comment type="caution">
    <text evidence="1">The sequence shown here is derived from an EMBL/GenBank/DDBJ whole genome shotgun (WGS) entry which is preliminary data.</text>
</comment>
<dbReference type="EMBL" id="VSSQ01014341">
    <property type="protein sequence ID" value="MPM53446.1"/>
    <property type="molecule type" value="Genomic_DNA"/>
</dbReference>
<protein>
    <submittedName>
        <fullName evidence="1">Uncharacterized protein</fullName>
    </submittedName>
</protein>
<proteinExistence type="predicted"/>
<gene>
    <name evidence="1" type="ORF">SDC9_100214</name>
</gene>
<evidence type="ECO:0000313" key="1">
    <source>
        <dbReference type="EMBL" id="MPM53446.1"/>
    </source>
</evidence>